<name>A0A226D428_FOLCA</name>
<comment type="caution">
    <text evidence="2">The sequence shown here is derived from an EMBL/GenBank/DDBJ whole genome shotgun (WGS) entry which is preliminary data.</text>
</comment>
<reference evidence="2 3" key="1">
    <citation type="submission" date="2015-12" db="EMBL/GenBank/DDBJ databases">
        <title>The genome of Folsomia candida.</title>
        <authorList>
            <person name="Faddeeva A."/>
            <person name="Derks M.F."/>
            <person name="Anvar Y."/>
            <person name="Smit S."/>
            <person name="Van Straalen N."/>
            <person name="Roelofs D."/>
        </authorList>
    </citation>
    <scope>NUCLEOTIDE SEQUENCE [LARGE SCALE GENOMIC DNA]</scope>
    <source>
        <strain evidence="2 3">VU population</strain>
        <tissue evidence="2">Whole body</tissue>
    </source>
</reference>
<keyword evidence="3" id="KW-1185">Reference proteome</keyword>
<protein>
    <submittedName>
        <fullName evidence="2">Uncharacterized protein</fullName>
    </submittedName>
</protein>
<feature type="transmembrane region" description="Helical" evidence="1">
    <location>
        <begin position="147"/>
        <end position="169"/>
    </location>
</feature>
<feature type="transmembrane region" description="Helical" evidence="1">
    <location>
        <begin position="305"/>
        <end position="328"/>
    </location>
</feature>
<keyword evidence="1" id="KW-1133">Transmembrane helix</keyword>
<evidence type="ECO:0000313" key="2">
    <source>
        <dbReference type="EMBL" id="OXA39497.1"/>
    </source>
</evidence>
<organism evidence="2 3">
    <name type="scientific">Folsomia candida</name>
    <name type="common">Springtail</name>
    <dbReference type="NCBI Taxonomy" id="158441"/>
    <lineage>
        <taxon>Eukaryota</taxon>
        <taxon>Metazoa</taxon>
        <taxon>Ecdysozoa</taxon>
        <taxon>Arthropoda</taxon>
        <taxon>Hexapoda</taxon>
        <taxon>Collembola</taxon>
        <taxon>Entomobryomorpha</taxon>
        <taxon>Isotomoidea</taxon>
        <taxon>Isotomidae</taxon>
        <taxon>Proisotominae</taxon>
        <taxon>Folsomia</taxon>
    </lineage>
</organism>
<sequence length="491" mass="56354">MLSAWLKKWYIFQVKAFAFDTVAPFRWDATVGRLRATNLISLIIWVSVWVSYFTIYFFALAYNLSSSMSSTDRSRGAVGRIMLQAGYASMLFAMTLAMYVMMWKRHEIVDIVNLLLNLDQKLKDTFKRNVDRHRHTFPWMELKLYEFTMFATSFGSTFITPVMFGVMVLHPRQPFHQFLKWSIGYSPRLSLTSLPVMAFSAMAGQKASSVCTFLLSTGILYMRMVRFWVGNCTPNSVDHALAKYRTVLGILSTQKLFWVYRCHQIIDRAIHEVYKYVAFHLITVRIMIAVPAFGLIRYANVLTGVYVMIIATPILVATGITMFEVLFVSRVFNASVGFVKGMGQGEMRKSYIFKKVRSCWIVRFDTSYPFFKMENSSFLSLMSSAVDLTITLLMEETDVALAAFNVSIVTQEIRKNMKFSTRFVSNGGTKLRLAFPVSSKVWGLFTGMFNTLTKTSSLDQLLIKWFINGTSLWSKDKQKTPYIPTQLCKMV</sequence>
<keyword evidence="1" id="KW-0812">Transmembrane</keyword>
<accession>A0A226D428</accession>
<dbReference type="Proteomes" id="UP000198287">
    <property type="component" value="Unassembled WGS sequence"/>
</dbReference>
<feature type="transmembrane region" description="Helical" evidence="1">
    <location>
        <begin position="85"/>
        <end position="103"/>
    </location>
</feature>
<feature type="transmembrane region" description="Helical" evidence="1">
    <location>
        <begin position="276"/>
        <end position="299"/>
    </location>
</feature>
<gene>
    <name evidence="2" type="ORF">Fcan01_25641</name>
</gene>
<feature type="transmembrane region" description="Helical" evidence="1">
    <location>
        <begin position="42"/>
        <end position="64"/>
    </location>
</feature>
<dbReference type="AlphaFoldDB" id="A0A226D428"/>
<proteinExistence type="predicted"/>
<evidence type="ECO:0000313" key="3">
    <source>
        <dbReference type="Proteomes" id="UP000198287"/>
    </source>
</evidence>
<evidence type="ECO:0000256" key="1">
    <source>
        <dbReference type="SAM" id="Phobius"/>
    </source>
</evidence>
<dbReference type="EMBL" id="LNIX01000038">
    <property type="protein sequence ID" value="OXA39497.1"/>
    <property type="molecule type" value="Genomic_DNA"/>
</dbReference>
<keyword evidence="1" id="KW-0472">Membrane</keyword>